<organism evidence="2 3">
    <name type="scientific">Niastella vici</name>
    <dbReference type="NCBI Taxonomy" id="1703345"/>
    <lineage>
        <taxon>Bacteria</taxon>
        <taxon>Pseudomonadati</taxon>
        <taxon>Bacteroidota</taxon>
        <taxon>Chitinophagia</taxon>
        <taxon>Chitinophagales</taxon>
        <taxon>Chitinophagaceae</taxon>
        <taxon>Niastella</taxon>
    </lineage>
</organism>
<protein>
    <recommendedName>
        <fullName evidence="4">DUF4197 domain-containing protein</fullName>
    </recommendedName>
</protein>
<evidence type="ECO:0000256" key="1">
    <source>
        <dbReference type="SAM" id="SignalP"/>
    </source>
</evidence>
<name>A0A1V9FQS1_9BACT</name>
<dbReference type="AlphaFoldDB" id="A0A1V9FQS1"/>
<evidence type="ECO:0000313" key="2">
    <source>
        <dbReference type="EMBL" id="OQP60682.1"/>
    </source>
</evidence>
<dbReference type="PROSITE" id="PS51257">
    <property type="entry name" value="PROKAR_LIPOPROTEIN"/>
    <property type="match status" value="1"/>
</dbReference>
<evidence type="ECO:0000313" key="3">
    <source>
        <dbReference type="Proteomes" id="UP000192796"/>
    </source>
</evidence>
<dbReference type="RefSeq" id="WP_081152475.1">
    <property type="nucleotide sequence ID" value="NZ_LVYD01000059.1"/>
</dbReference>
<accession>A0A1V9FQS1</accession>
<keyword evidence="1" id="KW-0732">Signal</keyword>
<comment type="caution">
    <text evidence="2">The sequence shown here is derived from an EMBL/GenBank/DDBJ whole genome shotgun (WGS) entry which is preliminary data.</text>
</comment>
<sequence>MKRLLASIMLLIISCSLVHAQLPTLKKGALATAANPGQLLTQFTNALKPTSFTSAWTGAKEGVMAKAQKAASAVEIASTVSTLVGYIKPDLFKQGSTAKSLLDMSNKVKNMSEATSLLKSFEGGLQPTAFTGNWSSMRTGWLSALNQLK</sequence>
<gene>
    <name evidence="2" type="ORF">A3860_32295</name>
</gene>
<feature type="chain" id="PRO_5012641779" description="DUF4197 domain-containing protein" evidence="1">
    <location>
        <begin position="21"/>
        <end position="149"/>
    </location>
</feature>
<dbReference type="EMBL" id="LVYD01000059">
    <property type="protein sequence ID" value="OQP60682.1"/>
    <property type="molecule type" value="Genomic_DNA"/>
</dbReference>
<keyword evidence="3" id="KW-1185">Reference proteome</keyword>
<reference evidence="2 3" key="1">
    <citation type="submission" date="2016-03" db="EMBL/GenBank/DDBJ databases">
        <title>Niastella vici sp. nov., isolated from farmland soil.</title>
        <authorList>
            <person name="Chen L."/>
            <person name="Wang D."/>
            <person name="Yang S."/>
            <person name="Wang G."/>
        </authorList>
    </citation>
    <scope>NUCLEOTIDE SEQUENCE [LARGE SCALE GENOMIC DNA]</scope>
    <source>
        <strain evidence="2 3">DJ57</strain>
    </source>
</reference>
<proteinExistence type="predicted"/>
<feature type="signal peptide" evidence="1">
    <location>
        <begin position="1"/>
        <end position="20"/>
    </location>
</feature>
<dbReference type="OrthoDB" id="663058at2"/>
<evidence type="ECO:0008006" key="4">
    <source>
        <dbReference type="Google" id="ProtNLM"/>
    </source>
</evidence>
<dbReference type="Proteomes" id="UP000192796">
    <property type="component" value="Unassembled WGS sequence"/>
</dbReference>